<dbReference type="InterPro" id="IPR011051">
    <property type="entry name" value="RmlC_Cupin_sf"/>
</dbReference>
<evidence type="ECO:0000313" key="2">
    <source>
        <dbReference type="EMBL" id="KHE93547.1"/>
    </source>
</evidence>
<name>A0A0B0EKG6_9BACT</name>
<comment type="caution">
    <text evidence="2">The sequence shown here is derived from an EMBL/GenBank/DDBJ whole genome shotgun (WGS) entry which is preliminary data.</text>
</comment>
<feature type="domain" description="Cupin type-2" evidence="1">
    <location>
        <begin position="32"/>
        <end position="88"/>
    </location>
</feature>
<protein>
    <recommendedName>
        <fullName evidence="1">Cupin type-2 domain-containing protein</fullName>
    </recommendedName>
</protein>
<dbReference type="PANTHER" id="PTHR37694">
    <property type="entry name" value="SLR8022 PROTEIN"/>
    <property type="match status" value="1"/>
</dbReference>
<dbReference type="InterPro" id="IPR014710">
    <property type="entry name" value="RmlC-like_jellyroll"/>
</dbReference>
<evidence type="ECO:0000313" key="3">
    <source>
        <dbReference type="Proteomes" id="UP000030652"/>
    </source>
</evidence>
<dbReference type="AlphaFoldDB" id="A0A0B0EKG6"/>
<dbReference type="PANTHER" id="PTHR37694:SF1">
    <property type="entry name" value="SLR8022 PROTEIN"/>
    <property type="match status" value="1"/>
</dbReference>
<dbReference type="Pfam" id="PF07883">
    <property type="entry name" value="Cupin_2"/>
    <property type="match status" value="1"/>
</dbReference>
<dbReference type="EMBL" id="JRYO01000052">
    <property type="protein sequence ID" value="KHE93547.1"/>
    <property type="molecule type" value="Genomic_DNA"/>
</dbReference>
<dbReference type="Proteomes" id="UP000030652">
    <property type="component" value="Unassembled WGS sequence"/>
</dbReference>
<dbReference type="Gene3D" id="2.60.120.10">
    <property type="entry name" value="Jelly Rolls"/>
    <property type="match status" value="1"/>
</dbReference>
<reference evidence="2 3" key="1">
    <citation type="submission" date="2014-10" db="EMBL/GenBank/DDBJ databases">
        <title>Draft genome of anammox bacterium scalindua brodae, obtained using differential coverage binning of sequence data from two enrichment reactors.</title>
        <authorList>
            <person name="Speth D.R."/>
            <person name="Russ L."/>
            <person name="Kartal B."/>
            <person name="Op den Camp H.J."/>
            <person name="Dutilh B.E."/>
            <person name="Jetten M.S."/>
        </authorList>
    </citation>
    <scope>NUCLEOTIDE SEQUENCE [LARGE SCALE GENOMIC DNA]</scope>
    <source>
        <strain evidence="2">RU1</strain>
    </source>
</reference>
<dbReference type="eggNOG" id="COG1917">
    <property type="taxonomic scope" value="Bacteria"/>
</dbReference>
<gene>
    <name evidence="2" type="ORF">SCABRO_00719</name>
</gene>
<dbReference type="SUPFAM" id="SSF51182">
    <property type="entry name" value="RmlC-like cupins"/>
    <property type="match status" value="1"/>
</dbReference>
<proteinExistence type="predicted"/>
<organism evidence="2 3">
    <name type="scientific">Candidatus Scalindua brodae</name>
    <dbReference type="NCBI Taxonomy" id="237368"/>
    <lineage>
        <taxon>Bacteria</taxon>
        <taxon>Pseudomonadati</taxon>
        <taxon>Planctomycetota</taxon>
        <taxon>Candidatus Brocadiia</taxon>
        <taxon>Candidatus Brocadiales</taxon>
        <taxon>Candidatus Scalinduaceae</taxon>
        <taxon>Candidatus Scalindua</taxon>
    </lineage>
</organism>
<sequence length="98" mass="10589">MNLIKLREKIQFGEQFRPQILCASPDAKVPMICLEPGQEIPAHPSGTGVFYVLEGTGVMSLDGEEIELSKGKVVFAPGGSERGIRSIERLVAIAVHIS</sequence>
<evidence type="ECO:0000259" key="1">
    <source>
        <dbReference type="Pfam" id="PF07883"/>
    </source>
</evidence>
<accession>A0A0B0EKG6</accession>
<dbReference type="InterPro" id="IPR013096">
    <property type="entry name" value="Cupin_2"/>
</dbReference>